<dbReference type="Gene3D" id="3.40.50.300">
    <property type="entry name" value="P-loop containing nucleotide triphosphate hydrolases"/>
    <property type="match status" value="1"/>
</dbReference>
<dbReference type="Gene3D" id="1.10.10.10">
    <property type="entry name" value="Winged helix-like DNA-binding domain superfamily/Winged helix DNA-binding domain"/>
    <property type="match status" value="1"/>
</dbReference>
<name>A0ABQ3ZK56_9ACTN</name>
<dbReference type="SMART" id="SM00382">
    <property type="entry name" value="AAA"/>
    <property type="match status" value="1"/>
</dbReference>
<proteinExistence type="inferred from homology"/>
<dbReference type="InterPro" id="IPR005158">
    <property type="entry name" value="BTAD"/>
</dbReference>
<dbReference type="SMART" id="SM01043">
    <property type="entry name" value="BTAD"/>
    <property type="match status" value="1"/>
</dbReference>
<dbReference type="Gene3D" id="1.25.40.10">
    <property type="entry name" value="Tetratricopeptide repeat domain"/>
    <property type="match status" value="2"/>
</dbReference>
<dbReference type="Pfam" id="PF03704">
    <property type="entry name" value="BTAD"/>
    <property type="match status" value="1"/>
</dbReference>
<evidence type="ECO:0000256" key="5">
    <source>
        <dbReference type="PROSITE-ProRule" id="PRU01091"/>
    </source>
</evidence>
<dbReference type="InterPro" id="IPR016032">
    <property type="entry name" value="Sig_transdc_resp-reg_C-effctor"/>
</dbReference>
<dbReference type="SMART" id="SM00028">
    <property type="entry name" value="TPR"/>
    <property type="match status" value="5"/>
</dbReference>
<dbReference type="InterPro" id="IPR019734">
    <property type="entry name" value="TPR_rpt"/>
</dbReference>
<comment type="caution">
    <text evidence="7">The sequence shown here is derived from an EMBL/GenBank/DDBJ whole genome shotgun (WGS) entry which is preliminary data.</text>
</comment>
<keyword evidence="4" id="KW-0804">Transcription</keyword>
<dbReference type="PANTHER" id="PTHR35807">
    <property type="entry name" value="TRANSCRIPTIONAL REGULATOR REDD-RELATED"/>
    <property type="match status" value="1"/>
</dbReference>
<dbReference type="PRINTS" id="PR00364">
    <property type="entry name" value="DISEASERSIST"/>
</dbReference>
<dbReference type="PROSITE" id="PS51755">
    <property type="entry name" value="OMPR_PHOB"/>
    <property type="match status" value="1"/>
</dbReference>
<keyword evidence="3 5" id="KW-0238">DNA-binding</keyword>
<evidence type="ECO:0000256" key="1">
    <source>
        <dbReference type="ARBA" id="ARBA00005820"/>
    </source>
</evidence>
<dbReference type="SMART" id="SM00862">
    <property type="entry name" value="Trans_reg_C"/>
    <property type="match status" value="1"/>
</dbReference>
<protein>
    <submittedName>
        <fullName evidence="7">SARP family transcriptional regulator</fullName>
    </submittedName>
</protein>
<dbReference type="InterPro" id="IPR011990">
    <property type="entry name" value="TPR-like_helical_dom_sf"/>
</dbReference>
<evidence type="ECO:0000256" key="3">
    <source>
        <dbReference type="ARBA" id="ARBA00023125"/>
    </source>
</evidence>
<evidence type="ECO:0000259" key="6">
    <source>
        <dbReference type="PROSITE" id="PS51755"/>
    </source>
</evidence>
<keyword evidence="2" id="KW-0805">Transcription regulation</keyword>
<gene>
    <name evidence="7" type="ORF">Ahu01nite_020800</name>
</gene>
<evidence type="ECO:0000313" key="7">
    <source>
        <dbReference type="EMBL" id="GIE18978.1"/>
    </source>
</evidence>
<dbReference type="Pfam" id="PF13424">
    <property type="entry name" value="TPR_12"/>
    <property type="match status" value="2"/>
</dbReference>
<sequence>MLGPVEARGPESAIAFGGERARSLLACLLLNAGRVVSVEQLIDAVWDDQPPAGARIQVQNRVSTLRNRLREGGLGDEVILRHSPGYLLRLDDIPFDLAAFDAGVARAEELGAAGRIADASAELATALELWHGPALSGLDTAYLRTAAQNLEERHLRALETRFGWELDLGRPTEVVDDLAMLVDQHPFRERFVELLMLALTGAGRRSEAVDAYQNLRKRLAAELGLDPGVAVQRVFRTVLNGPVTASGNRRPAPAQLPADLPFAGRTQQLGELDALLSARSCVVITGTAGVGKSALAVHWARRVASRFPDGQLYVGLRGFSTRGQPLPAEEALLGFLDALEVPPEDIPATHQGRIGLYRSLLAGRRMLILLDDAHDADQVRDLLPGAPGSLAVVTSRDPLAGLVVSEGAAQLALRLLDPAEARVLLAQRIGADRLDAEPSAVSALIEECSRLPLALAVAAARAASSTSLASYVDRLRAARGTLDAFAMSDRATDVRGVFALSYRTLSPDAARLFRLLHLRIGGSISAAAASALHRSSLDELVDAHLVSRIGDDHYTTHDLLHVYAGELARETDTEADRTAAWHRLLDHYLHSAAAADRMIFPARQRIDLGPPADECGPEEFATDTGATAWFAREYPVLLEAVRLAAETGEFRRAWELAWALTTYLMRSGHWHEWAGAHRIGLTAAQRGDDLAAQARSHRDLANASIRLRSYDAARANLQAALDIYEQTGDLDAMGRTFGGMGWVEERVERYPEALALAERKLELVTRAGLTGQLPGAYNNLGWYKALVGEYEEAIDLCKRGLELYLAQDDKFGETYTRSSLGYALLHAGRHDEAITQYRTAIDLGVELGDKSAQGDGLHRLGDAHAAAGRTTAARENWRRALSVLDEIDPKEAETVRGKLAF</sequence>
<feature type="domain" description="OmpR/PhoB-type" evidence="6">
    <location>
        <begin position="1"/>
        <end position="90"/>
    </location>
</feature>
<dbReference type="CDD" id="cd00383">
    <property type="entry name" value="trans_reg_C"/>
    <property type="match status" value="1"/>
</dbReference>
<organism evidence="7 8">
    <name type="scientific">Winogradskya humida</name>
    <dbReference type="NCBI Taxonomy" id="113566"/>
    <lineage>
        <taxon>Bacteria</taxon>
        <taxon>Bacillati</taxon>
        <taxon>Actinomycetota</taxon>
        <taxon>Actinomycetes</taxon>
        <taxon>Micromonosporales</taxon>
        <taxon>Micromonosporaceae</taxon>
        <taxon>Winogradskya</taxon>
    </lineage>
</organism>
<comment type="similarity">
    <text evidence="1">Belongs to the AfsR/DnrI/RedD regulatory family.</text>
</comment>
<dbReference type="SUPFAM" id="SSF46894">
    <property type="entry name" value="C-terminal effector domain of the bipartite response regulators"/>
    <property type="match status" value="1"/>
</dbReference>
<dbReference type="PANTHER" id="PTHR35807:SF1">
    <property type="entry name" value="TRANSCRIPTIONAL REGULATOR REDD"/>
    <property type="match status" value="1"/>
</dbReference>
<dbReference type="InterPro" id="IPR036388">
    <property type="entry name" value="WH-like_DNA-bd_sf"/>
</dbReference>
<dbReference type="InterPro" id="IPR027417">
    <property type="entry name" value="P-loop_NTPase"/>
</dbReference>
<keyword evidence="8" id="KW-1185">Reference proteome</keyword>
<evidence type="ECO:0000256" key="2">
    <source>
        <dbReference type="ARBA" id="ARBA00023015"/>
    </source>
</evidence>
<accession>A0ABQ3ZK56</accession>
<dbReference type="Proteomes" id="UP000603200">
    <property type="component" value="Unassembled WGS sequence"/>
</dbReference>
<reference evidence="7 8" key="1">
    <citation type="submission" date="2021-01" db="EMBL/GenBank/DDBJ databases">
        <title>Whole genome shotgun sequence of Actinoplanes humidus NBRC 14915.</title>
        <authorList>
            <person name="Komaki H."/>
            <person name="Tamura T."/>
        </authorList>
    </citation>
    <scope>NUCLEOTIDE SEQUENCE [LARGE SCALE GENOMIC DNA]</scope>
    <source>
        <strain evidence="7 8">NBRC 14915</strain>
    </source>
</reference>
<evidence type="ECO:0000313" key="8">
    <source>
        <dbReference type="Proteomes" id="UP000603200"/>
    </source>
</evidence>
<feature type="DNA-binding region" description="OmpR/PhoB-type" evidence="5">
    <location>
        <begin position="1"/>
        <end position="90"/>
    </location>
</feature>
<dbReference type="InterPro" id="IPR051677">
    <property type="entry name" value="AfsR-DnrI-RedD_regulator"/>
</dbReference>
<dbReference type="CDD" id="cd15831">
    <property type="entry name" value="BTAD"/>
    <property type="match status" value="1"/>
</dbReference>
<dbReference type="Pfam" id="PF13374">
    <property type="entry name" value="TPR_10"/>
    <property type="match status" value="1"/>
</dbReference>
<dbReference type="Pfam" id="PF00486">
    <property type="entry name" value="Trans_reg_C"/>
    <property type="match status" value="1"/>
</dbReference>
<dbReference type="EMBL" id="BOMN01000024">
    <property type="protein sequence ID" value="GIE18978.1"/>
    <property type="molecule type" value="Genomic_DNA"/>
</dbReference>
<evidence type="ECO:0000256" key="4">
    <source>
        <dbReference type="ARBA" id="ARBA00023163"/>
    </source>
</evidence>
<dbReference type="SUPFAM" id="SSF52540">
    <property type="entry name" value="P-loop containing nucleoside triphosphate hydrolases"/>
    <property type="match status" value="1"/>
</dbReference>
<dbReference type="SUPFAM" id="SSF48452">
    <property type="entry name" value="TPR-like"/>
    <property type="match status" value="2"/>
</dbReference>
<dbReference type="InterPro" id="IPR003593">
    <property type="entry name" value="AAA+_ATPase"/>
</dbReference>
<dbReference type="InterPro" id="IPR001867">
    <property type="entry name" value="OmpR/PhoB-type_DNA-bd"/>
</dbReference>